<dbReference type="Pfam" id="PF07635">
    <property type="entry name" value="PSCyt1"/>
    <property type="match status" value="1"/>
</dbReference>
<feature type="domain" description="Cytochrome C Planctomycete-type" evidence="2">
    <location>
        <begin position="190"/>
        <end position="249"/>
    </location>
</feature>
<reference evidence="3 4" key="1">
    <citation type="submission" date="2011-07" db="EMBL/GenBank/DDBJ databases">
        <title>The complete genome of chromosome of Emticicia oligotrophica DSM 17448.</title>
        <authorList>
            <consortium name="US DOE Joint Genome Institute (JGI-PGF)"/>
            <person name="Lucas S."/>
            <person name="Han J."/>
            <person name="Lapidus A."/>
            <person name="Bruce D."/>
            <person name="Goodwin L."/>
            <person name="Pitluck S."/>
            <person name="Peters L."/>
            <person name="Kyrpides N."/>
            <person name="Mavromatis K."/>
            <person name="Ivanova N."/>
            <person name="Ovchinnikova G."/>
            <person name="Teshima H."/>
            <person name="Detter J.C."/>
            <person name="Tapia R."/>
            <person name="Han C."/>
            <person name="Land M."/>
            <person name="Hauser L."/>
            <person name="Markowitz V."/>
            <person name="Cheng J.-F."/>
            <person name="Hugenholtz P."/>
            <person name="Woyke T."/>
            <person name="Wu D."/>
            <person name="Tindall B."/>
            <person name="Pomrenke H."/>
            <person name="Brambilla E."/>
            <person name="Klenk H.-P."/>
            <person name="Eisen J.A."/>
        </authorList>
    </citation>
    <scope>NUCLEOTIDE SEQUENCE [LARGE SCALE GENOMIC DNA]</scope>
    <source>
        <strain evidence="3 4">DSM 17448</strain>
    </source>
</reference>
<proteinExistence type="predicted"/>
<dbReference type="PANTHER" id="PTHR35889">
    <property type="entry name" value="CYCLOINULO-OLIGOSACCHARIDE FRUCTANOTRANSFERASE-RELATED"/>
    <property type="match status" value="1"/>
</dbReference>
<organism evidence="3 4">
    <name type="scientific">Emticicia oligotrophica (strain DSM 17448 / CIP 109782 / MTCC 6937 / GPTSA100-15)</name>
    <dbReference type="NCBI Taxonomy" id="929562"/>
    <lineage>
        <taxon>Bacteria</taxon>
        <taxon>Pseudomonadati</taxon>
        <taxon>Bacteroidota</taxon>
        <taxon>Cytophagia</taxon>
        <taxon>Cytophagales</taxon>
        <taxon>Leadbetterellaceae</taxon>
        <taxon>Emticicia</taxon>
    </lineage>
</organism>
<keyword evidence="1" id="KW-0472">Membrane</keyword>
<dbReference type="SUPFAM" id="SSF52047">
    <property type="entry name" value="RNI-like"/>
    <property type="match status" value="1"/>
</dbReference>
<name>A0ABM5N6U0_EMTOG</name>
<dbReference type="InterPro" id="IPR011429">
    <property type="entry name" value="Cyt_c_Planctomycete-type"/>
</dbReference>
<keyword evidence="4" id="KW-1185">Reference proteome</keyword>
<protein>
    <recommendedName>
        <fullName evidence="2">Cytochrome C Planctomycete-type domain-containing protein</fullName>
    </recommendedName>
</protein>
<evidence type="ECO:0000256" key="1">
    <source>
        <dbReference type="SAM" id="Phobius"/>
    </source>
</evidence>
<gene>
    <name evidence="3" type="ordered locus">Emtol_4134</name>
</gene>
<evidence type="ECO:0000313" key="3">
    <source>
        <dbReference type="EMBL" id="AFK05259.1"/>
    </source>
</evidence>
<dbReference type="Proteomes" id="UP000002875">
    <property type="component" value="Chromosome"/>
</dbReference>
<feature type="transmembrane region" description="Helical" evidence="1">
    <location>
        <begin position="19"/>
        <end position="37"/>
    </location>
</feature>
<dbReference type="RefSeq" id="WP_015030947.1">
    <property type="nucleotide sequence ID" value="NC_018748.1"/>
</dbReference>
<evidence type="ECO:0000259" key="2">
    <source>
        <dbReference type="Pfam" id="PF07635"/>
    </source>
</evidence>
<keyword evidence="1" id="KW-0812">Transmembrane</keyword>
<dbReference type="Gene3D" id="3.80.10.10">
    <property type="entry name" value="Ribonuclease Inhibitor"/>
    <property type="match status" value="1"/>
</dbReference>
<dbReference type="PANTHER" id="PTHR35889:SF3">
    <property type="entry name" value="F-BOX DOMAIN-CONTAINING PROTEIN"/>
    <property type="match status" value="1"/>
</dbReference>
<feature type="transmembrane region" description="Helical" evidence="1">
    <location>
        <begin position="118"/>
        <end position="137"/>
    </location>
</feature>
<dbReference type="InterPro" id="IPR032675">
    <property type="entry name" value="LRR_dom_sf"/>
</dbReference>
<dbReference type="EMBL" id="CP002961">
    <property type="protein sequence ID" value="AFK05259.1"/>
    <property type="molecule type" value="Genomic_DNA"/>
</dbReference>
<sequence length="502" mass="57294">MVIISISDWFTFIGRFHPLMVHLPIGFFSILVVIETLNRYNYLEVHKKVIQVIIFCSTLSAISSCILGYFLSLEGGYNEEILVEHQNQGIVFSVLNLLMFCLKLDYSEIRIPFSKRIYDVLLLLTTLMMIITGHHGGNLTHGEDYLTEKLPFNKKNNESSVALSNSTKNLDKNTVIVYKDIIKPIFKQKCEQCHNASKMKGNLRMDEVSFFKKGGKHGEIFKANDAEGSEFIKRILLPESNDEHMPPKGKPQITEDELNLLRWWIQEGASFDKKFVEFEIGNEINQSLSGLGFLFSDENKRNARNNQTGFILEEKILNEPITTINESLIQKIKESGGLVLPISQNKNYVEISFVNNKNLNDENIQSILGAEKQTIWLKLSNTKITDNAGAVIEKMTNTTRLNLFNTKVTDKILTNIQKLPKLEYLNLVGTGVSDAGLNSIIQMKNLKKLYIWNTKITDEGLNKIKNNLPNLDIENGITEKMKIDYLNLKQNEVSDDVYKKKD</sequence>
<evidence type="ECO:0000313" key="4">
    <source>
        <dbReference type="Proteomes" id="UP000002875"/>
    </source>
</evidence>
<accession>A0ABM5N6U0</accession>
<keyword evidence="1" id="KW-1133">Transmembrane helix</keyword>
<feature type="transmembrane region" description="Helical" evidence="1">
    <location>
        <begin position="49"/>
        <end position="70"/>
    </location>
</feature>